<accession>A0ABY8L270</accession>
<gene>
    <name evidence="1" type="ORF">P8625_15030</name>
</gene>
<keyword evidence="2" id="KW-1185">Reference proteome</keyword>
<sequence length="191" mass="21031">MKHLLLLVTITFVLSCCSKDDNDPKEPLPPATQTGAGTFACKINGQNFIDTSSGYFNCYYQFIDGAYYFGISGIDNNMLPGNVFFGTTKKTVSEGEVLKLLEISDGNASGGGDFLFLQQIIKYRIPQQIILVSLPLPGSILPTRLYRVLFGLISNTLPLEQLLKYVKGASIPCLPNKKRKVTALSLRNLKK</sequence>
<dbReference type="Proteomes" id="UP001232001">
    <property type="component" value="Chromosome"/>
</dbReference>
<organism evidence="1 2">
    <name type="scientific">Tenacibaculum tangerinum</name>
    <dbReference type="NCBI Taxonomy" id="3038772"/>
    <lineage>
        <taxon>Bacteria</taxon>
        <taxon>Pseudomonadati</taxon>
        <taxon>Bacteroidota</taxon>
        <taxon>Flavobacteriia</taxon>
        <taxon>Flavobacteriales</taxon>
        <taxon>Flavobacteriaceae</taxon>
        <taxon>Tenacibaculum</taxon>
    </lineage>
</organism>
<reference evidence="1 2" key="1">
    <citation type="submission" date="2023-04" db="EMBL/GenBank/DDBJ databases">
        <title>Tenacibaculum tangerinum sp. nov., isolated from sea tidal flat of South Korea.</title>
        <authorList>
            <person name="Lee S.H."/>
            <person name="Kim J.-J."/>
        </authorList>
    </citation>
    <scope>NUCLEOTIDE SEQUENCE [LARGE SCALE GENOMIC DNA]</scope>
    <source>
        <strain evidence="1 2">GRR-S3-23</strain>
    </source>
</reference>
<evidence type="ECO:0000313" key="1">
    <source>
        <dbReference type="EMBL" id="WGH75366.1"/>
    </source>
</evidence>
<evidence type="ECO:0008006" key="3">
    <source>
        <dbReference type="Google" id="ProtNLM"/>
    </source>
</evidence>
<proteinExistence type="predicted"/>
<name>A0ABY8L270_9FLAO</name>
<evidence type="ECO:0000313" key="2">
    <source>
        <dbReference type="Proteomes" id="UP001232001"/>
    </source>
</evidence>
<dbReference type="PROSITE" id="PS51257">
    <property type="entry name" value="PROKAR_LIPOPROTEIN"/>
    <property type="match status" value="1"/>
</dbReference>
<protein>
    <recommendedName>
        <fullName evidence="3">Lipoprotein</fullName>
    </recommendedName>
</protein>
<dbReference type="EMBL" id="CP122539">
    <property type="protein sequence ID" value="WGH75366.1"/>
    <property type="molecule type" value="Genomic_DNA"/>
</dbReference>